<evidence type="ECO:0000313" key="1">
    <source>
        <dbReference type="EMBL" id="KAK1570153.1"/>
    </source>
</evidence>
<reference evidence="1" key="1">
    <citation type="submission" date="2021-06" db="EMBL/GenBank/DDBJ databases">
        <title>Comparative genomics, transcriptomics and evolutionary studies reveal genomic signatures of adaptation to plant cell wall in hemibiotrophic fungi.</title>
        <authorList>
            <consortium name="DOE Joint Genome Institute"/>
            <person name="Baroncelli R."/>
            <person name="Diaz J.F."/>
            <person name="Benocci T."/>
            <person name="Peng M."/>
            <person name="Battaglia E."/>
            <person name="Haridas S."/>
            <person name="Andreopoulos W."/>
            <person name="Labutti K."/>
            <person name="Pangilinan J."/>
            <person name="Floch G.L."/>
            <person name="Makela M.R."/>
            <person name="Henrissat B."/>
            <person name="Grigoriev I.V."/>
            <person name="Crouch J.A."/>
            <person name="De Vries R.P."/>
            <person name="Sukno S.A."/>
            <person name="Thon M.R."/>
        </authorList>
    </citation>
    <scope>NUCLEOTIDE SEQUENCE</scope>
    <source>
        <strain evidence="1">CBS 125086</strain>
    </source>
</reference>
<proteinExistence type="predicted"/>
<dbReference type="Proteomes" id="UP001230504">
    <property type="component" value="Unassembled WGS sequence"/>
</dbReference>
<accession>A0AAD8UZQ3</accession>
<sequence>MAIRTLEEDESWSHIRSVVSEIGAEEARFAKEAARNALYAFRRARALQRELAKTPVSHSIALHKER</sequence>
<dbReference type="EMBL" id="JAHLJV010000111">
    <property type="protein sequence ID" value="KAK1570153.1"/>
    <property type="molecule type" value="Genomic_DNA"/>
</dbReference>
<name>A0AAD8UZQ3_9PEZI</name>
<dbReference type="RefSeq" id="XP_060408309.1">
    <property type="nucleotide sequence ID" value="XM_060564268.1"/>
</dbReference>
<protein>
    <submittedName>
        <fullName evidence="1">Uncharacterized protein</fullName>
    </submittedName>
</protein>
<comment type="caution">
    <text evidence="1">The sequence shown here is derived from an EMBL/GenBank/DDBJ whole genome shotgun (WGS) entry which is preliminary data.</text>
</comment>
<gene>
    <name evidence="1" type="ORF">LY79DRAFT_674197</name>
</gene>
<dbReference type="AlphaFoldDB" id="A0AAD8UZQ3"/>
<dbReference type="GeneID" id="85448508"/>
<keyword evidence="2" id="KW-1185">Reference proteome</keyword>
<evidence type="ECO:0000313" key="2">
    <source>
        <dbReference type="Proteomes" id="UP001230504"/>
    </source>
</evidence>
<organism evidence="1 2">
    <name type="scientific">Colletotrichum navitas</name>
    <dbReference type="NCBI Taxonomy" id="681940"/>
    <lineage>
        <taxon>Eukaryota</taxon>
        <taxon>Fungi</taxon>
        <taxon>Dikarya</taxon>
        <taxon>Ascomycota</taxon>
        <taxon>Pezizomycotina</taxon>
        <taxon>Sordariomycetes</taxon>
        <taxon>Hypocreomycetidae</taxon>
        <taxon>Glomerellales</taxon>
        <taxon>Glomerellaceae</taxon>
        <taxon>Colletotrichum</taxon>
        <taxon>Colletotrichum graminicola species complex</taxon>
    </lineage>
</organism>